<evidence type="ECO:0000256" key="6">
    <source>
        <dbReference type="ARBA" id="ARBA00022842"/>
    </source>
</evidence>
<evidence type="ECO:0000313" key="10">
    <source>
        <dbReference type="EMBL" id="CAB4330483.1"/>
    </source>
</evidence>
<dbReference type="Pfam" id="PF00294">
    <property type="entry name" value="PfkB"/>
    <property type="match status" value="1"/>
</dbReference>
<evidence type="ECO:0000256" key="8">
    <source>
        <dbReference type="ARBA" id="ARBA00023277"/>
    </source>
</evidence>
<proteinExistence type="inferred from homology"/>
<dbReference type="PANTHER" id="PTHR10584">
    <property type="entry name" value="SUGAR KINASE"/>
    <property type="match status" value="1"/>
</dbReference>
<organism evidence="10">
    <name type="scientific">freshwater metagenome</name>
    <dbReference type="NCBI Taxonomy" id="449393"/>
    <lineage>
        <taxon>unclassified sequences</taxon>
        <taxon>metagenomes</taxon>
        <taxon>ecological metagenomes</taxon>
    </lineage>
</organism>
<accession>A0A6J5YRH5</accession>
<evidence type="ECO:0000256" key="2">
    <source>
        <dbReference type="ARBA" id="ARBA00022723"/>
    </source>
</evidence>
<dbReference type="SUPFAM" id="SSF53613">
    <property type="entry name" value="Ribokinase-like"/>
    <property type="match status" value="1"/>
</dbReference>
<keyword evidence="1" id="KW-0808">Transferase</keyword>
<keyword evidence="2" id="KW-0479">Metal-binding</keyword>
<keyword evidence="7" id="KW-0630">Potassium</keyword>
<keyword evidence="6" id="KW-0460">Magnesium</keyword>
<dbReference type="GO" id="GO:0006014">
    <property type="term" value="P:D-ribose metabolic process"/>
    <property type="evidence" value="ECO:0007669"/>
    <property type="project" value="InterPro"/>
</dbReference>
<dbReference type="GO" id="GO:0004747">
    <property type="term" value="F:ribokinase activity"/>
    <property type="evidence" value="ECO:0007669"/>
    <property type="project" value="InterPro"/>
</dbReference>
<evidence type="ECO:0000313" key="11">
    <source>
        <dbReference type="EMBL" id="CAB4866792.1"/>
    </source>
</evidence>
<name>A0A6J5YRH5_9ZZZZ</name>
<protein>
    <submittedName>
        <fullName evidence="10">Unannotated protein</fullName>
    </submittedName>
</protein>
<dbReference type="InterPro" id="IPR029056">
    <property type="entry name" value="Ribokinase-like"/>
</dbReference>
<sequence length="303" mass="31986">MGVLVVGSLNIDIVTYLDQMPLPGQTVAGNRLEFFPGGKGLNQAVAAARAGGQVAMVGVLGNDVNSKILKDVLVHEKINHNNVHEIPGVCGTAIIEVDKDGQNRIIVIPGTNSQLKSSFVTPEILNNVSTNKILLAQLECPISELIGIFGRAKESGFFNILNPAPAYELSAEFLSLVDLLVPNQFEAEFLTNIKVVNSETAFEAGEKLIELGVKSVLITMAEQGCALISKDEKKVFEAFKTNPIDTTAAGDAFCGSLAVALSEGLDLESAIRFASASGALAVKTPGAIPSLPTREQISLLTKS</sequence>
<dbReference type="GO" id="GO:0005829">
    <property type="term" value="C:cytosol"/>
    <property type="evidence" value="ECO:0007669"/>
    <property type="project" value="TreeGrafter"/>
</dbReference>
<dbReference type="NCBIfam" id="TIGR02152">
    <property type="entry name" value="D_ribokin_bact"/>
    <property type="match status" value="1"/>
</dbReference>
<dbReference type="InterPro" id="IPR011877">
    <property type="entry name" value="Ribokinase"/>
</dbReference>
<dbReference type="AlphaFoldDB" id="A0A6J5YRH5"/>
<keyword evidence="4" id="KW-0418">Kinase</keyword>
<dbReference type="Gene3D" id="3.40.1190.20">
    <property type="match status" value="1"/>
</dbReference>
<keyword evidence="5" id="KW-0067">ATP-binding</keyword>
<dbReference type="InterPro" id="IPR002139">
    <property type="entry name" value="Ribo/fructo_kinase"/>
</dbReference>
<dbReference type="HAMAP" id="MF_01987">
    <property type="entry name" value="Ribokinase"/>
    <property type="match status" value="1"/>
</dbReference>
<evidence type="ECO:0000256" key="5">
    <source>
        <dbReference type="ARBA" id="ARBA00022840"/>
    </source>
</evidence>
<reference evidence="10" key="1">
    <citation type="submission" date="2020-05" db="EMBL/GenBank/DDBJ databases">
        <authorList>
            <person name="Chiriac C."/>
            <person name="Salcher M."/>
            <person name="Ghai R."/>
            <person name="Kavagutti S V."/>
        </authorList>
    </citation>
    <scope>NUCLEOTIDE SEQUENCE</scope>
</reference>
<evidence type="ECO:0000256" key="7">
    <source>
        <dbReference type="ARBA" id="ARBA00022958"/>
    </source>
</evidence>
<dbReference type="CDD" id="cd01174">
    <property type="entry name" value="ribokinase"/>
    <property type="match status" value="1"/>
</dbReference>
<dbReference type="InterPro" id="IPR011611">
    <property type="entry name" value="PfkB_dom"/>
</dbReference>
<keyword evidence="8" id="KW-0119">Carbohydrate metabolism</keyword>
<evidence type="ECO:0000256" key="3">
    <source>
        <dbReference type="ARBA" id="ARBA00022741"/>
    </source>
</evidence>
<feature type="domain" description="Carbohydrate kinase PfkB" evidence="9">
    <location>
        <begin position="3"/>
        <end position="294"/>
    </location>
</feature>
<dbReference type="PANTHER" id="PTHR10584:SF166">
    <property type="entry name" value="RIBOKINASE"/>
    <property type="match status" value="1"/>
</dbReference>
<dbReference type="EMBL" id="CAFBLG010000064">
    <property type="protein sequence ID" value="CAB4866792.1"/>
    <property type="molecule type" value="Genomic_DNA"/>
</dbReference>
<evidence type="ECO:0000259" key="9">
    <source>
        <dbReference type="Pfam" id="PF00294"/>
    </source>
</evidence>
<dbReference type="EMBL" id="CAESAC010000008">
    <property type="protein sequence ID" value="CAB4330483.1"/>
    <property type="molecule type" value="Genomic_DNA"/>
</dbReference>
<keyword evidence="3" id="KW-0547">Nucleotide-binding</keyword>
<evidence type="ECO:0000256" key="4">
    <source>
        <dbReference type="ARBA" id="ARBA00022777"/>
    </source>
</evidence>
<dbReference type="GO" id="GO:0005524">
    <property type="term" value="F:ATP binding"/>
    <property type="evidence" value="ECO:0007669"/>
    <property type="project" value="UniProtKB-KW"/>
</dbReference>
<gene>
    <name evidence="11" type="ORF">UFOPK3295_00723</name>
    <name evidence="10" type="ORF">UFOPK4028_00118</name>
</gene>
<dbReference type="PRINTS" id="PR00990">
    <property type="entry name" value="RIBOKINASE"/>
</dbReference>
<evidence type="ECO:0000256" key="1">
    <source>
        <dbReference type="ARBA" id="ARBA00022679"/>
    </source>
</evidence>
<dbReference type="GO" id="GO:0046872">
    <property type="term" value="F:metal ion binding"/>
    <property type="evidence" value="ECO:0007669"/>
    <property type="project" value="UniProtKB-KW"/>
</dbReference>